<proteinExistence type="predicted"/>
<evidence type="ECO:0000313" key="1">
    <source>
        <dbReference type="EMBL" id="MCQ8895461.1"/>
    </source>
</evidence>
<protein>
    <submittedName>
        <fullName evidence="1">Uncharacterized protein</fullName>
    </submittedName>
</protein>
<sequence length="624" mass="69098">MIQAWVLAPLEVGSQRQADWTLSLRPPTEKVWLAEHLQAWCLPANKIDPHSLALPWSAAQDAVVLWLNDDTVSAKNRLRRLNRAKSANGNTVWSPWYVPDYLALCLQSPQSSAWWLGVEAISLCRQHVWETQYRPADWATPIDRVQPMEHSRLTVCQGSLIEDSLHALSARLHAKALSSVMAAAGVPIPEDAGLLGTHWLGLALDHPSATAHDVAASLLCSIYFQGLMRCETALRLWNPLLVHQALTTPPGDAARATKTEALLNGLHAVHQQFAGMGMALDVLGTGGRSVNWAEWLLNADDQSGSPIGPMTLGFAGSDQWPRADLSTLPSIPADALWVLKQAASPRYLPGSPELAQWSVCVPSDSQAQYPLKTLRVRDDRVLHVQFDWQGGAPVLSCGPADKAERIQLNRIAEYPLDTALWFDSWLVPLPAANTERDQGLILGAMLHARAELQGWWMQTPGSHGMVWQWHVEHQLHAEPTLSDNGHEWVTLHGMVGPQSVELRVRIQPPVAAHESGSTLCSTEHLLTGQPFWSQTLTWPLLIALVSVRKPGWPEWQLSEIQSGCVALRVRLWRDLADHLQASASLDYQPPVVQMTGWCAWQGILSRRIVLGQEQTLQQWESPHG</sequence>
<keyword evidence="2" id="KW-1185">Reference proteome</keyword>
<dbReference type="RefSeq" id="WP_256763140.1">
    <property type="nucleotide sequence ID" value="NZ_JANIGO010000001.1"/>
</dbReference>
<evidence type="ECO:0000313" key="2">
    <source>
        <dbReference type="Proteomes" id="UP001204142"/>
    </source>
</evidence>
<dbReference type="EMBL" id="JANIGO010000001">
    <property type="protein sequence ID" value="MCQ8895461.1"/>
    <property type="molecule type" value="Genomic_DNA"/>
</dbReference>
<gene>
    <name evidence="1" type="ORF">NQT62_03280</name>
</gene>
<accession>A0ABT1WEJ3</accession>
<comment type="caution">
    <text evidence="1">The sequence shown here is derived from an EMBL/GenBank/DDBJ whole genome shotgun (WGS) entry which is preliminary data.</text>
</comment>
<reference evidence="1 2" key="1">
    <citation type="submission" date="2022-07" db="EMBL/GenBank/DDBJ databases">
        <authorList>
            <person name="Xamxidin M."/>
            <person name="Wu M."/>
        </authorList>
    </citation>
    <scope>NUCLEOTIDE SEQUENCE [LARGE SCALE GENOMIC DNA]</scope>
    <source>
        <strain evidence="1 2">NBRC 111650</strain>
    </source>
</reference>
<dbReference type="Proteomes" id="UP001204142">
    <property type="component" value="Unassembled WGS sequence"/>
</dbReference>
<organism evidence="1 2">
    <name type="scientific">Limnobacter humi</name>
    <dbReference type="NCBI Taxonomy" id="1778671"/>
    <lineage>
        <taxon>Bacteria</taxon>
        <taxon>Pseudomonadati</taxon>
        <taxon>Pseudomonadota</taxon>
        <taxon>Betaproteobacteria</taxon>
        <taxon>Burkholderiales</taxon>
        <taxon>Burkholderiaceae</taxon>
        <taxon>Limnobacter</taxon>
    </lineage>
</organism>
<name>A0ABT1WEJ3_9BURK</name>